<feature type="region of interest" description="Disordered" evidence="7">
    <location>
        <begin position="290"/>
        <end position="592"/>
    </location>
</feature>
<evidence type="ECO:0000256" key="7">
    <source>
        <dbReference type="SAM" id="MobiDB-lite"/>
    </source>
</evidence>
<feature type="domain" description="RsgI N-terminal anti-sigma" evidence="9">
    <location>
        <begin position="1"/>
        <end position="35"/>
    </location>
</feature>
<gene>
    <name evidence="11" type="ORF">A374_10228</name>
</gene>
<evidence type="ECO:0000313" key="12">
    <source>
        <dbReference type="Proteomes" id="UP000004080"/>
    </source>
</evidence>
<sequence>MTRGIVVEVKRRHMIVLSDGVFHKVKISGQPYTVGSDIVLQEERKRRERANEGSFFKRKVVFAFTLAILLVLFQFHSFAGQGAYAYVGIDMDANIEMEIDEHLLVHDISTYNARGKKLLSQLNNWRNQPIEKVTDMIFSICRKQGYIKPNQEILVTTTLNKDVSQQIKKQIEQKINDLMQQKAKENMLIMTSLLMSNEDRKRALEIGVSPAKYAIFIAAKKSGIPLTEADIKNKSIDELSDKVGRPISTLLYDSKIGAHLSYQPKETDDEVNVNLSSGAPIEHPESALHLTNSIGTNGPTATTEQQPKSQQPTGDSSSSKPLTVDPLDTPTPTPTPTQTTPPPTTVKVEVLPKDTKPVTTGSEIPYKQPELKLPPPLKENKPDIPTIELPKQEPVLPKPKEEKPVTPIPDPGSRKDDKVTPPLEEPKRSETKEPTHNKETGPTHQENPTPASDEKKQPTTETNPPEQKERITPPVADETKKEEQVRPSTTENTPTLPATETAPIEKSQPPVTQDQNEAPSLPATAQDQPAEEQTIAHTSNHENTVVLPDQSLAEDKQAAQQKEAVPPPSTEEGTALETPPSELTSPKEEPAA</sequence>
<dbReference type="Pfam" id="PF23750">
    <property type="entry name" value="RsgI_M"/>
    <property type="match status" value="1"/>
</dbReference>
<dbReference type="EMBL" id="AKKV01000025">
    <property type="protein sequence ID" value="EIT85605.1"/>
    <property type="molecule type" value="Genomic_DNA"/>
</dbReference>
<evidence type="ECO:0000256" key="3">
    <source>
        <dbReference type="ARBA" id="ARBA00022692"/>
    </source>
</evidence>
<dbReference type="InterPro" id="IPR024449">
    <property type="entry name" value="Anti-sigma_RsgI_N"/>
</dbReference>
<feature type="transmembrane region" description="Helical" evidence="8">
    <location>
        <begin position="55"/>
        <end position="75"/>
    </location>
</feature>
<feature type="coiled-coil region" evidence="6">
    <location>
        <begin position="161"/>
        <end position="188"/>
    </location>
</feature>
<evidence type="ECO:0000256" key="6">
    <source>
        <dbReference type="SAM" id="Coils"/>
    </source>
</evidence>
<feature type="compositionally biased region" description="Basic and acidic residues" evidence="7">
    <location>
        <begin position="412"/>
        <end position="441"/>
    </location>
</feature>
<keyword evidence="5 8" id="KW-0472">Membrane</keyword>
<dbReference type="InterPro" id="IPR055431">
    <property type="entry name" value="RsgI_M"/>
</dbReference>
<evidence type="ECO:0000259" key="10">
    <source>
        <dbReference type="Pfam" id="PF23750"/>
    </source>
</evidence>
<dbReference type="Pfam" id="PF12791">
    <property type="entry name" value="RsgI_N"/>
    <property type="match status" value="1"/>
</dbReference>
<feature type="compositionally biased region" description="Polar residues" evidence="7">
    <location>
        <begin position="509"/>
        <end position="527"/>
    </location>
</feature>
<keyword evidence="4 8" id="KW-1133">Transmembrane helix</keyword>
<evidence type="ECO:0000313" key="11">
    <source>
        <dbReference type="EMBL" id="EIT85605.1"/>
    </source>
</evidence>
<proteinExistence type="predicted"/>
<dbReference type="GO" id="GO:0005886">
    <property type="term" value="C:plasma membrane"/>
    <property type="evidence" value="ECO:0007669"/>
    <property type="project" value="UniProtKB-SubCell"/>
</dbReference>
<keyword evidence="6" id="KW-0175">Coiled coil</keyword>
<dbReference type="PATRIC" id="fig|1196324.3.peg.2091"/>
<name>I8UFD2_9BACL</name>
<evidence type="ECO:0000259" key="9">
    <source>
        <dbReference type="Pfam" id="PF12791"/>
    </source>
</evidence>
<dbReference type="OrthoDB" id="9800626at2"/>
<evidence type="ECO:0000256" key="2">
    <source>
        <dbReference type="ARBA" id="ARBA00022475"/>
    </source>
</evidence>
<evidence type="ECO:0000256" key="1">
    <source>
        <dbReference type="ARBA" id="ARBA00004162"/>
    </source>
</evidence>
<protein>
    <submittedName>
        <fullName evidence="11">SigmaI modulating factor</fullName>
    </submittedName>
</protein>
<keyword evidence="3 8" id="KW-0812">Transmembrane</keyword>
<evidence type="ECO:0000256" key="4">
    <source>
        <dbReference type="ARBA" id="ARBA00022989"/>
    </source>
</evidence>
<feature type="compositionally biased region" description="Pro residues" evidence="7">
    <location>
        <begin position="329"/>
        <end position="344"/>
    </location>
</feature>
<dbReference type="Proteomes" id="UP000004080">
    <property type="component" value="Unassembled WGS sequence"/>
</dbReference>
<feature type="compositionally biased region" description="Polar residues" evidence="7">
    <location>
        <begin position="290"/>
        <end position="320"/>
    </location>
</feature>
<accession>I8UFD2</accession>
<keyword evidence="12" id="KW-1185">Reference proteome</keyword>
<reference evidence="11 12" key="1">
    <citation type="journal article" date="2012" name="J. Bacteriol.">
        <title>Genome of Bacillus macauensis ZFHKF-1, a Long-Chain-Forming Bacterium.</title>
        <authorList>
            <person name="Cai L."/>
            <person name="Zhang T."/>
        </authorList>
    </citation>
    <scope>NUCLEOTIDE SEQUENCE [LARGE SCALE GENOMIC DNA]</scope>
    <source>
        <strain evidence="11 12">ZFHKF-1</strain>
    </source>
</reference>
<dbReference type="RefSeq" id="WP_007202130.1">
    <property type="nucleotide sequence ID" value="NZ_AKKV01000025.1"/>
</dbReference>
<evidence type="ECO:0000256" key="5">
    <source>
        <dbReference type="ARBA" id="ARBA00023136"/>
    </source>
</evidence>
<feature type="compositionally biased region" description="Polar residues" evidence="7">
    <location>
        <begin position="486"/>
        <end position="498"/>
    </location>
</feature>
<evidence type="ECO:0000256" key="8">
    <source>
        <dbReference type="SAM" id="Phobius"/>
    </source>
</evidence>
<comment type="subcellular location">
    <subcellularLocation>
        <location evidence="1">Cell membrane</location>
        <topology evidence="1">Single-pass membrane protein</topology>
    </subcellularLocation>
</comment>
<comment type="caution">
    <text evidence="11">The sequence shown here is derived from an EMBL/GenBank/DDBJ whole genome shotgun (WGS) entry which is preliminary data.</text>
</comment>
<dbReference type="STRING" id="1196324.A374_10228"/>
<dbReference type="AlphaFoldDB" id="I8UFD2"/>
<keyword evidence="2" id="KW-1003">Cell membrane</keyword>
<feature type="domain" description="Anti-sigma factor RsgI-like middle" evidence="10">
    <location>
        <begin position="84"/>
        <end position="215"/>
    </location>
</feature>
<feature type="compositionally biased region" description="Basic and acidic residues" evidence="7">
    <location>
        <begin position="466"/>
        <end position="485"/>
    </location>
</feature>
<dbReference type="eggNOG" id="ENOG5032YNU">
    <property type="taxonomic scope" value="Bacteria"/>
</dbReference>
<organism evidence="11 12">
    <name type="scientific">Fictibacillus macauensis ZFHKF-1</name>
    <dbReference type="NCBI Taxonomy" id="1196324"/>
    <lineage>
        <taxon>Bacteria</taxon>
        <taxon>Bacillati</taxon>
        <taxon>Bacillota</taxon>
        <taxon>Bacilli</taxon>
        <taxon>Bacillales</taxon>
        <taxon>Fictibacillaceae</taxon>
        <taxon>Fictibacillus</taxon>
    </lineage>
</organism>